<name>A0A7J5U4K1_9BACT</name>
<accession>A0A7J5U4K1</accession>
<dbReference type="RefSeq" id="WP_152122138.1">
    <property type="nucleotide sequence ID" value="NZ_WELI01000001.1"/>
</dbReference>
<dbReference type="EMBL" id="WELI01000001">
    <property type="protein sequence ID" value="KAB7732651.1"/>
    <property type="molecule type" value="Genomic_DNA"/>
</dbReference>
<gene>
    <name evidence="1" type="ORF">F5984_01465</name>
</gene>
<protein>
    <submittedName>
        <fullName evidence="1">Glycosyltransferase</fullName>
    </submittedName>
</protein>
<dbReference type="AlphaFoldDB" id="A0A7J5U4K1"/>
<dbReference type="GO" id="GO:0016740">
    <property type="term" value="F:transferase activity"/>
    <property type="evidence" value="ECO:0007669"/>
    <property type="project" value="UniProtKB-KW"/>
</dbReference>
<dbReference type="Gene3D" id="3.90.550.10">
    <property type="entry name" value="Spore Coat Polysaccharide Biosynthesis Protein SpsA, Chain A"/>
    <property type="match status" value="1"/>
</dbReference>
<evidence type="ECO:0000313" key="2">
    <source>
        <dbReference type="Proteomes" id="UP000488299"/>
    </source>
</evidence>
<sequence length="309" mass="35516">MNAPHSLAPIVLFGYKRPAEIQQTLDALRANYLASQSDLHVFIDGPKKPADEPKVAAVRAIVDAVDGFRNVYRHYASENRGLATSVITGVSAVMAQYGKVIVLEDDLLTTPNFLDYMNSALTHYAHEPQLFSISGYTFPFTKPAHYPFDAYVFPRTSSWGWATWADRWAKADWSVADYDEFVADKTRYRQFAYFGSDRPRMLRRWRTKEIDSWAIRWCYAQAKHQGVTLYPTVSKIRNIGFSLDSTNTSGYNRYETILDPGTRQTFTFPDSLVCSSHYVRGMRQRFSLPTRLTSRVLSDLTRMRRHLSF</sequence>
<keyword evidence="1" id="KW-0808">Transferase</keyword>
<reference evidence="1 2" key="1">
    <citation type="submission" date="2019-10" db="EMBL/GenBank/DDBJ databases">
        <title>Rudanella paleaurantiibacter sp. nov., isolated from sludge.</title>
        <authorList>
            <person name="Xu S.Q."/>
        </authorList>
    </citation>
    <scope>NUCLEOTIDE SEQUENCE [LARGE SCALE GENOMIC DNA]</scope>
    <source>
        <strain evidence="1 2">HX-22-17</strain>
    </source>
</reference>
<organism evidence="1 2">
    <name type="scientific">Rudanella paleaurantiibacter</name>
    <dbReference type="NCBI Taxonomy" id="2614655"/>
    <lineage>
        <taxon>Bacteria</taxon>
        <taxon>Pseudomonadati</taxon>
        <taxon>Bacteroidota</taxon>
        <taxon>Cytophagia</taxon>
        <taxon>Cytophagales</taxon>
        <taxon>Cytophagaceae</taxon>
        <taxon>Rudanella</taxon>
    </lineage>
</organism>
<keyword evidence="2" id="KW-1185">Reference proteome</keyword>
<dbReference type="Proteomes" id="UP000488299">
    <property type="component" value="Unassembled WGS sequence"/>
</dbReference>
<proteinExistence type="predicted"/>
<dbReference type="InterPro" id="IPR029044">
    <property type="entry name" value="Nucleotide-diphossugar_trans"/>
</dbReference>
<evidence type="ECO:0000313" key="1">
    <source>
        <dbReference type="EMBL" id="KAB7732651.1"/>
    </source>
</evidence>
<comment type="caution">
    <text evidence="1">The sequence shown here is derived from an EMBL/GenBank/DDBJ whole genome shotgun (WGS) entry which is preliminary data.</text>
</comment>
<dbReference type="SUPFAM" id="SSF53448">
    <property type="entry name" value="Nucleotide-diphospho-sugar transferases"/>
    <property type="match status" value="1"/>
</dbReference>